<feature type="region of interest" description="Disordered" evidence="1">
    <location>
        <begin position="337"/>
        <end position="359"/>
    </location>
</feature>
<dbReference type="AlphaFoldDB" id="K3WES6"/>
<reference evidence="3" key="2">
    <citation type="submission" date="2010-04" db="EMBL/GenBank/DDBJ databases">
        <authorList>
            <person name="Buell R."/>
            <person name="Hamilton J."/>
            <person name="Hostetler J."/>
        </authorList>
    </citation>
    <scope>NUCLEOTIDE SEQUENCE [LARGE SCALE GENOMIC DNA]</scope>
    <source>
        <strain evidence="3">DAOM:BR144</strain>
    </source>
</reference>
<dbReference type="EMBL" id="GL376603">
    <property type="status" value="NOT_ANNOTATED_CDS"/>
    <property type="molecule type" value="Genomic_DNA"/>
</dbReference>
<evidence type="ECO:0000256" key="1">
    <source>
        <dbReference type="SAM" id="MobiDB-lite"/>
    </source>
</evidence>
<feature type="compositionally biased region" description="Basic and acidic residues" evidence="1">
    <location>
        <begin position="42"/>
        <end position="54"/>
    </location>
</feature>
<evidence type="ECO:0000313" key="3">
    <source>
        <dbReference type="Proteomes" id="UP000019132"/>
    </source>
</evidence>
<evidence type="ECO:0008006" key="4">
    <source>
        <dbReference type="Google" id="ProtNLM"/>
    </source>
</evidence>
<evidence type="ECO:0000313" key="2">
    <source>
        <dbReference type="EnsemblProtists" id="PYU1_T003467"/>
    </source>
</evidence>
<name>K3WES6_GLOUD</name>
<sequence length="359" mass="40519">MPWRIDDDDDDGDGGGVTELKALADESSDDAEWVPPPVVHAVKAELSDKTERPPPRAKKRPLSTRRSGAAMVPRPLSATSFTASSRASAADVSTTPTARVLQITLTIGDWLDVLDYVGVWNVAQVLSIPTPDSVEVRYDGWGSEYNEIVSLNSRRVAPYHTYTWTVKCWAKYLNWPLWPAVLTVRTPGTVDGAQNLRKLNRLFIDFMDHKNFANRCRTWVKKKDVLPFDQHFERLRKKTTGADFEFSLKHLLKSTATPKFPTFVEGSLPKQHELSLTDPVKKTKKMMGNKMWLKLFANNRERHNNMHGSHTNYIGEEHSPTIAVSVDVCEDVEMATKDREAKPLRTPMKAKQSGASQNY</sequence>
<keyword evidence="3" id="KW-1185">Reference proteome</keyword>
<dbReference type="Proteomes" id="UP000019132">
    <property type="component" value="Unassembled WGS sequence"/>
</dbReference>
<dbReference type="CDD" id="cd20104">
    <property type="entry name" value="MBT_PHF20L1-like"/>
    <property type="match status" value="1"/>
</dbReference>
<dbReference type="VEuPathDB" id="FungiDB:PYU1_G003457"/>
<proteinExistence type="predicted"/>
<reference evidence="2" key="3">
    <citation type="submission" date="2015-02" db="UniProtKB">
        <authorList>
            <consortium name="EnsemblProtists"/>
        </authorList>
    </citation>
    <scope>IDENTIFICATION</scope>
    <source>
        <strain evidence="2">DAOM BR144</strain>
    </source>
</reference>
<dbReference type="eggNOG" id="ENOG502S60D">
    <property type="taxonomic scope" value="Eukaryota"/>
</dbReference>
<accession>K3WES6</accession>
<dbReference type="HOGENOM" id="CLU_772714_0_0_1"/>
<organism evidence="2 3">
    <name type="scientific">Globisporangium ultimum (strain ATCC 200006 / CBS 805.95 / DAOM BR144)</name>
    <name type="common">Pythium ultimum</name>
    <dbReference type="NCBI Taxonomy" id="431595"/>
    <lineage>
        <taxon>Eukaryota</taxon>
        <taxon>Sar</taxon>
        <taxon>Stramenopiles</taxon>
        <taxon>Oomycota</taxon>
        <taxon>Peronosporomycetes</taxon>
        <taxon>Pythiales</taxon>
        <taxon>Pythiaceae</taxon>
        <taxon>Globisporangium</taxon>
    </lineage>
</organism>
<dbReference type="EnsemblProtists" id="PYU1_T003467">
    <property type="protein sequence ID" value="PYU1_T003467"/>
    <property type="gene ID" value="PYU1_G003457"/>
</dbReference>
<dbReference type="STRING" id="431595.K3WES6"/>
<dbReference type="InParanoid" id="K3WES6"/>
<dbReference type="Gene3D" id="2.30.30.140">
    <property type="match status" value="2"/>
</dbReference>
<feature type="compositionally biased region" description="Acidic residues" evidence="1">
    <location>
        <begin position="1"/>
        <end position="13"/>
    </location>
</feature>
<reference evidence="3" key="1">
    <citation type="journal article" date="2010" name="Genome Biol.">
        <title>Genome sequence of the necrotrophic plant pathogen Pythium ultimum reveals original pathogenicity mechanisms and effector repertoire.</title>
        <authorList>
            <person name="Levesque C.A."/>
            <person name="Brouwer H."/>
            <person name="Cano L."/>
            <person name="Hamilton J.P."/>
            <person name="Holt C."/>
            <person name="Huitema E."/>
            <person name="Raffaele S."/>
            <person name="Robideau G.P."/>
            <person name="Thines M."/>
            <person name="Win J."/>
            <person name="Zerillo M.M."/>
            <person name="Beakes G.W."/>
            <person name="Boore J.L."/>
            <person name="Busam D."/>
            <person name="Dumas B."/>
            <person name="Ferriera S."/>
            <person name="Fuerstenberg S.I."/>
            <person name="Gachon C.M."/>
            <person name="Gaulin E."/>
            <person name="Govers F."/>
            <person name="Grenville-Briggs L."/>
            <person name="Horner N."/>
            <person name="Hostetler J."/>
            <person name="Jiang R.H."/>
            <person name="Johnson J."/>
            <person name="Krajaejun T."/>
            <person name="Lin H."/>
            <person name="Meijer H.J."/>
            <person name="Moore B."/>
            <person name="Morris P."/>
            <person name="Phuntmart V."/>
            <person name="Puiu D."/>
            <person name="Shetty J."/>
            <person name="Stajich J.E."/>
            <person name="Tripathy S."/>
            <person name="Wawra S."/>
            <person name="van West P."/>
            <person name="Whitty B.R."/>
            <person name="Coutinho P.M."/>
            <person name="Henrissat B."/>
            <person name="Martin F."/>
            <person name="Thomas P.D."/>
            <person name="Tyler B.M."/>
            <person name="De Vries R.P."/>
            <person name="Kamoun S."/>
            <person name="Yandell M."/>
            <person name="Tisserat N."/>
            <person name="Buell C.R."/>
        </authorList>
    </citation>
    <scope>NUCLEOTIDE SEQUENCE</scope>
    <source>
        <strain evidence="3">DAOM:BR144</strain>
    </source>
</reference>
<protein>
    <recommendedName>
        <fullName evidence="4">PWWP domain-containing protein</fullName>
    </recommendedName>
</protein>
<dbReference type="SUPFAM" id="SSF63748">
    <property type="entry name" value="Tudor/PWWP/MBT"/>
    <property type="match status" value="2"/>
</dbReference>
<feature type="region of interest" description="Disordered" evidence="1">
    <location>
        <begin position="1"/>
        <end position="70"/>
    </location>
</feature>
<dbReference type="CDD" id="cd05162">
    <property type="entry name" value="PWWP"/>
    <property type="match status" value="1"/>
</dbReference>